<accession>A0A2P6M8M7</accession>
<dbReference type="InterPro" id="IPR030470">
    <property type="entry name" value="UbiA_prenylTrfase_CS"/>
</dbReference>
<evidence type="ECO:0000256" key="9">
    <source>
        <dbReference type="ARBA" id="ARBA00023136"/>
    </source>
</evidence>
<keyword evidence="5 14" id="KW-0808">Transferase</keyword>
<feature type="transmembrane region" description="Helical" evidence="14">
    <location>
        <begin position="139"/>
        <end position="158"/>
    </location>
</feature>
<comment type="caution">
    <text evidence="15">The sequence shown here is derived from an EMBL/GenBank/DDBJ whole genome shotgun (WGS) entry which is preliminary data.</text>
</comment>
<dbReference type="PANTHER" id="PTHR43448">
    <property type="entry name" value="PROTOHEME IX FARNESYLTRANSFERASE, MITOCHONDRIAL"/>
    <property type="match status" value="1"/>
</dbReference>
<dbReference type="PROSITE" id="PS00943">
    <property type="entry name" value="UBIA"/>
    <property type="match status" value="1"/>
</dbReference>
<evidence type="ECO:0000256" key="3">
    <source>
        <dbReference type="ARBA" id="ARBA00012292"/>
    </source>
</evidence>
<evidence type="ECO:0000256" key="5">
    <source>
        <dbReference type="ARBA" id="ARBA00022679"/>
    </source>
</evidence>
<name>A0A2P6M8M7_9GAMM</name>
<dbReference type="NCBIfam" id="NF003349">
    <property type="entry name" value="PRK04375.1-2"/>
    <property type="match status" value="1"/>
</dbReference>
<dbReference type="PANTHER" id="PTHR43448:SF7">
    <property type="entry name" value="4-HYDROXYBENZOATE SOLANESYLTRANSFERASE"/>
    <property type="match status" value="1"/>
</dbReference>
<evidence type="ECO:0000256" key="6">
    <source>
        <dbReference type="ARBA" id="ARBA00022692"/>
    </source>
</evidence>
<evidence type="ECO:0000256" key="13">
    <source>
        <dbReference type="ARBA" id="ARBA00047690"/>
    </source>
</evidence>
<dbReference type="Pfam" id="PF01040">
    <property type="entry name" value="UbiA"/>
    <property type="match status" value="1"/>
</dbReference>
<evidence type="ECO:0000256" key="4">
    <source>
        <dbReference type="ARBA" id="ARBA00022475"/>
    </source>
</evidence>
<comment type="pathway">
    <text evidence="2 14">Porphyrin-containing compound metabolism; heme O biosynthesis; heme O from protoheme: step 1/1.</text>
</comment>
<feature type="transmembrane region" description="Helical" evidence="14">
    <location>
        <begin position="115"/>
        <end position="132"/>
    </location>
</feature>
<comment type="similarity">
    <text evidence="14">Belongs to the UbiA prenyltransferase family. Protoheme IX farnesyltransferase subfamily.</text>
</comment>
<keyword evidence="8 14" id="KW-0350">Heme biosynthesis</keyword>
<feature type="transmembrane region" description="Helical" evidence="14">
    <location>
        <begin position="249"/>
        <end position="269"/>
    </location>
</feature>
<dbReference type="Proteomes" id="UP000241736">
    <property type="component" value="Unassembled WGS sequence"/>
</dbReference>
<evidence type="ECO:0000256" key="12">
    <source>
        <dbReference type="ARBA" id="ARBA00042475"/>
    </source>
</evidence>
<dbReference type="OrthoDB" id="9814417at2"/>
<dbReference type="AlphaFoldDB" id="A0A2P6M8M7"/>
<dbReference type="GO" id="GO:0005886">
    <property type="term" value="C:plasma membrane"/>
    <property type="evidence" value="ECO:0007669"/>
    <property type="project" value="UniProtKB-SubCell"/>
</dbReference>
<proteinExistence type="inferred from homology"/>
<organism evidence="15 16">
    <name type="scientific">Arenimonas caeni</name>
    <dbReference type="NCBI Taxonomy" id="2058085"/>
    <lineage>
        <taxon>Bacteria</taxon>
        <taxon>Pseudomonadati</taxon>
        <taxon>Pseudomonadota</taxon>
        <taxon>Gammaproteobacteria</taxon>
        <taxon>Lysobacterales</taxon>
        <taxon>Lysobacteraceae</taxon>
        <taxon>Arenimonas</taxon>
    </lineage>
</organism>
<feature type="transmembrane region" description="Helical" evidence="14">
    <location>
        <begin position="40"/>
        <end position="64"/>
    </location>
</feature>
<keyword evidence="7 14" id="KW-1133">Transmembrane helix</keyword>
<feature type="transmembrane region" description="Helical" evidence="14">
    <location>
        <begin position="178"/>
        <end position="201"/>
    </location>
</feature>
<dbReference type="CDD" id="cd13957">
    <property type="entry name" value="PT_UbiA_Cox10"/>
    <property type="match status" value="1"/>
</dbReference>
<dbReference type="EC" id="2.5.1.141" evidence="3 14"/>
<evidence type="ECO:0000256" key="2">
    <source>
        <dbReference type="ARBA" id="ARBA00004919"/>
    </source>
</evidence>
<comment type="miscellaneous">
    <text evidence="14">Carbon 2 of the heme B porphyrin ring is defined according to the Fischer nomenclature.</text>
</comment>
<evidence type="ECO:0000313" key="16">
    <source>
        <dbReference type="Proteomes" id="UP000241736"/>
    </source>
</evidence>
<gene>
    <name evidence="14" type="primary">cyoE</name>
    <name evidence="15" type="ORF">C6N40_07450</name>
</gene>
<comment type="subcellular location">
    <subcellularLocation>
        <location evidence="1 14">Cell membrane</location>
        <topology evidence="1 14">Multi-pass membrane protein</topology>
    </subcellularLocation>
</comment>
<keyword evidence="9 14" id="KW-0472">Membrane</keyword>
<dbReference type="EMBL" id="PVLF01000010">
    <property type="protein sequence ID" value="PRH82345.1"/>
    <property type="molecule type" value="Genomic_DNA"/>
</dbReference>
<evidence type="ECO:0000313" key="15">
    <source>
        <dbReference type="EMBL" id="PRH82345.1"/>
    </source>
</evidence>
<dbReference type="GO" id="GO:0008495">
    <property type="term" value="F:protoheme IX farnesyltransferase activity"/>
    <property type="evidence" value="ECO:0007669"/>
    <property type="project" value="UniProtKB-UniRule"/>
</dbReference>
<evidence type="ECO:0000256" key="14">
    <source>
        <dbReference type="HAMAP-Rule" id="MF_00154"/>
    </source>
</evidence>
<dbReference type="HAMAP" id="MF_00154">
    <property type="entry name" value="CyoE_CtaB"/>
    <property type="match status" value="1"/>
</dbReference>
<keyword evidence="6 14" id="KW-0812">Transmembrane</keyword>
<dbReference type="UniPathway" id="UPA00834">
    <property type="reaction ID" value="UER00712"/>
</dbReference>
<dbReference type="Gene3D" id="1.10.357.140">
    <property type="entry name" value="UbiA prenyltransferase"/>
    <property type="match status" value="1"/>
</dbReference>
<comment type="function">
    <text evidence="14">Converts heme B (protoheme IX) to heme O by substitution of the vinyl group on carbon 2 of heme B porphyrin ring with a hydroxyethyl farnesyl side group.</text>
</comment>
<evidence type="ECO:0000256" key="1">
    <source>
        <dbReference type="ARBA" id="ARBA00004651"/>
    </source>
</evidence>
<protein>
    <recommendedName>
        <fullName evidence="11 14">Protoheme IX farnesyltransferase</fullName>
        <ecNumber evidence="3 14">2.5.1.141</ecNumber>
    </recommendedName>
    <alternativeName>
        <fullName evidence="12 14">Heme B farnesyltransferase</fullName>
    </alternativeName>
    <alternativeName>
        <fullName evidence="10 14">Heme O synthase</fullName>
    </alternativeName>
</protein>
<sequence>MSLQPAAYWELTKPRVVALIVFTAIIGMFLAVGPGEAFPWARMALGALGIWLAASSAAAINHLLDQRIDVLMARTQHRPLATGSLRPPQVLAFALVLGVVSMAVLVLWVNAFTAALTFASLIGYAVIYTGWLKRATPQNIVIGGLAGAAPPALGWAAVKGWPAGVSFWALAGDPLRYDYALLLVLIIYVWTPPHFWALAIFRRDDYAKALIPMLPVVYGVTYTRWQILFYTVLLVVVTVLPAATGMAGVFYLGGALVLGGVFLWMAVRLLNPPSELYAMKVFNYSIVYLMALFAFMLADHWLLPPAPVAEVAAPILEFVPQ</sequence>
<evidence type="ECO:0000256" key="11">
    <source>
        <dbReference type="ARBA" id="ARBA00040810"/>
    </source>
</evidence>
<dbReference type="InterPro" id="IPR044878">
    <property type="entry name" value="UbiA_sf"/>
</dbReference>
<feature type="transmembrane region" description="Helical" evidence="14">
    <location>
        <begin position="281"/>
        <end position="298"/>
    </location>
</feature>
<evidence type="ECO:0000256" key="8">
    <source>
        <dbReference type="ARBA" id="ARBA00023133"/>
    </source>
</evidence>
<dbReference type="RefSeq" id="WP_106990389.1">
    <property type="nucleotide sequence ID" value="NZ_KZ679089.1"/>
</dbReference>
<evidence type="ECO:0000256" key="7">
    <source>
        <dbReference type="ARBA" id="ARBA00022989"/>
    </source>
</evidence>
<keyword evidence="4 14" id="KW-1003">Cell membrane</keyword>
<reference evidence="15 16" key="1">
    <citation type="submission" date="2018-03" db="EMBL/GenBank/DDBJ databases">
        <title>Arenimonas caeni sp. nov., isolated from activated sludge.</title>
        <authorList>
            <person name="Liu H."/>
        </authorList>
    </citation>
    <scope>NUCLEOTIDE SEQUENCE [LARGE SCALE GENOMIC DNA]</scope>
    <source>
        <strain evidence="16">z29</strain>
    </source>
</reference>
<feature type="transmembrane region" description="Helical" evidence="14">
    <location>
        <begin position="222"/>
        <end position="243"/>
    </location>
</feature>
<evidence type="ECO:0000256" key="10">
    <source>
        <dbReference type="ARBA" id="ARBA00030253"/>
    </source>
</evidence>
<comment type="catalytic activity">
    <reaction evidence="13 14">
        <text>heme b + (2E,6E)-farnesyl diphosphate + H2O = Fe(II)-heme o + diphosphate</text>
        <dbReference type="Rhea" id="RHEA:28070"/>
        <dbReference type="ChEBI" id="CHEBI:15377"/>
        <dbReference type="ChEBI" id="CHEBI:33019"/>
        <dbReference type="ChEBI" id="CHEBI:60344"/>
        <dbReference type="ChEBI" id="CHEBI:60530"/>
        <dbReference type="ChEBI" id="CHEBI:175763"/>
        <dbReference type="EC" id="2.5.1.141"/>
    </reaction>
</comment>
<feature type="transmembrane region" description="Helical" evidence="14">
    <location>
        <begin position="90"/>
        <end position="109"/>
    </location>
</feature>
<feature type="transmembrane region" description="Helical" evidence="14">
    <location>
        <begin position="16"/>
        <end position="34"/>
    </location>
</feature>
<keyword evidence="16" id="KW-1185">Reference proteome</keyword>
<dbReference type="InterPro" id="IPR006369">
    <property type="entry name" value="Protohaem_IX_farnesylTrfase"/>
</dbReference>
<dbReference type="NCBIfam" id="TIGR01473">
    <property type="entry name" value="cyoE_ctaB"/>
    <property type="match status" value="1"/>
</dbReference>
<dbReference type="InterPro" id="IPR000537">
    <property type="entry name" value="UbiA_prenyltransferase"/>
</dbReference>
<dbReference type="GO" id="GO:0048034">
    <property type="term" value="P:heme O biosynthetic process"/>
    <property type="evidence" value="ECO:0007669"/>
    <property type="project" value="UniProtKB-UniRule"/>
</dbReference>